<dbReference type="EMBL" id="HG793133">
    <property type="protein sequence ID" value="CDK30990.1"/>
    <property type="molecule type" value="Genomic_DNA"/>
</dbReference>
<name>V6DHG5_9BACT</name>
<protein>
    <submittedName>
        <fullName evidence="1">Uncharacterized protein</fullName>
    </submittedName>
</protein>
<evidence type="ECO:0000313" key="1">
    <source>
        <dbReference type="EMBL" id="CDK30990.1"/>
    </source>
</evidence>
<dbReference type="AlphaFoldDB" id="V6DHG5"/>
<accession>V6DHG5</accession>
<dbReference type="Proteomes" id="UP000018769">
    <property type="component" value="Chromosome I"/>
</dbReference>
<dbReference type="HOGENOM" id="CLU_2822993_0_0_7"/>
<keyword evidence="2" id="KW-1185">Reference proteome</keyword>
<sequence length="66" mass="7316">MQDNFVRLSNNCLISLIKSEDAETCNRRAKLAKYVLDLSNTGQTCLASGDVQTAQVAWQKLLDLIS</sequence>
<reference evidence="1 2" key="1">
    <citation type="journal article" date="2015" name="Biol. Direct">
        <title>Babela massiliensis, a representative of a widespread bacterial phylum with unusual adaptations to parasitism in amoebae.</title>
        <authorList>
            <person name="Pagnier I."/>
            <person name="Yutin N."/>
            <person name="Croce O."/>
            <person name="Makarova K.S."/>
            <person name="Wolf Y.I."/>
            <person name="Benamar S."/>
            <person name="Raoult D."/>
            <person name="Koonin E.V."/>
            <person name="La Scola B."/>
        </authorList>
    </citation>
    <scope>NUCLEOTIDE SEQUENCE [LARGE SCALE GENOMIC DNA]</scope>
    <source>
        <strain evidence="2">BABL1</strain>
    </source>
</reference>
<dbReference type="KEGG" id="dpb:BABL1_gene_125"/>
<organism evidence="1 2">
    <name type="scientific">Candidatus Babela massiliensis</name>
    <dbReference type="NCBI Taxonomy" id="673862"/>
    <lineage>
        <taxon>Bacteria</taxon>
        <taxon>Candidatus Babelota</taxon>
        <taxon>Candidatus Babeliae</taxon>
        <taxon>Candidatus Babeliales</taxon>
        <taxon>Candidatus Babeliaceae</taxon>
        <taxon>Candidatus Babela</taxon>
    </lineage>
</organism>
<gene>
    <name evidence="1" type="ORF">BABL1_gene_125</name>
</gene>
<proteinExistence type="predicted"/>
<evidence type="ECO:0000313" key="2">
    <source>
        <dbReference type="Proteomes" id="UP000018769"/>
    </source>
</evidence>
<dbReference type="STRING" id="673862.BABL1_gene_125"/>